<feature type="region of interest" description="Disordered" evidence="5">
    <location>
        <begin position="479"/>
        <end position="501"/>
    </location>
</feature>
<dbReference type="PANTHER" id="PTHR23507:SF1">
    <property type="entry name" value="FI18259P1-RELATED"/>
    <property type="match status" value="1"/>
</dbReference>
<feature type="transmembrane region" description="Helical" evidence="6">
    <location>
        <begin position="281"/>
        <end position="305"/>
    </location>
</feature>
<keyword evidence="3 6" id="KW-1133">Transmembrane helix</keyword>
<feature type="transmembrane region" description="Helical" evidence="6">
    <location>
        <begin position="441"/>
        <end position="464"/>
    </location>
</feature>
<feature type="transmembrane region" description="Helical" evidence="6">
    <location>
        <begin position="412"/>
        <end position="435"/>
    </location>
</feature>
<sequence length="501" mass="55351">MSSTNKNDSEDTQNLELQQPAKILNASQTENNPSSVKHQDVFTYTASNAIEFFAFIKTLKIEAVMFMLMFATLMRIVSATTLIMDKVCLVHLNFAEDVCRDLASHPKQKIEVEILSNNYIVGHNLIQMLPACIVTVFIGAWSDIYGRKVPLVISMAGLALEGGLISGSSITYSYITDISTTRQRTFKYALIELVSGLSYPLGQLSGGWAYKFTGYVSVFLLSACGNLLTLAFIVFVLKETRGLDSTDSWSVKLKSLFSLKSVIEGMKATVKSRPNKGRTKMFLLILGLTMTVLSYSSISNINFLYVHHQFDWDNTQYSTVSSAFSIVGIFMMFFAVPVFRHFKLGDAPLGITGNVSLLAKNITIGLAHHPGLYYLDRLKFAGQTFGLLQSLGSLAARSSIAKVASKDDIGKVFSFISSAESLIHVMNAAVVSQLFNATLNLYPGMVFFGAGGLLFIPISVFIWIGRQPSVDYENLERNLQEDSATESQTDRPNTIRKPYLN</sequence>
<keyword evidence="2 6" id="KW-0812">Transmembrane</keyword>
<dbReference type="Proteomes" id="UP000827092">
    <property type="component" value="Unassembled WGS sequence"/>
</dbReference>
<evidence type="ECO:0000256" key="3">
    <source>
        <dbReference type="ARBA" id="ARBA00022989"/>
    </source>
</evidence>
<feature type="transmembrane region" description="Helical" evidence="6">
    <location>
        <begin position="151"/>
        <end position="175"/>
    </location>
</feature>
<evidence type="ECO:0000256" key="6">
    <source>
        <dbReference type="SAM" id="Phobius"/>
    </source>
</evidence>
<dbReference type="Pfam" id="PF07690">
    <property type="entry name" value="MFS_1"/>
    <property type="match status" value="1"/>
</dbReference>
<dbReference type="SUPFAM" id="SSF103473">
    <property type="entry name" value="MFS general substrate transporter"/>
    <property type="match status" value="1"/>
</dbReference>
<dbReference type="PANTHER" id="PTHR23507">
    <property type="entry name" value="ZGC:174356"/>
    <property type="match status" value="1"/>
</dbReference>
<feature type="compositionally biased region" description="Polar residues" evidence="5">
    <location>
        <begin position="481"/>
        <end position="492"/>
    </location>
</feature>
<protein>
    <recommendedName>
        <fullName evidence="9">Proton-coupled folate transporter</fullName>
    </recommendedName>
</protein>
<keyword evidence="8" id="KW-1185">Reference proteome</keyword>
<dbReference type="InterPro" id="IPR036259">
    <property type="entry name" value="MFS_trans_sf"/>
</dbReference>
<proteinExistence type="predicted"/>
<dbReference type="Gene3D" id="1.20.1250.20">
    <property type="entry name" value="MFS general substrate transporter like domains"/>
    <property type="match status" value="1"/>
</dbReference>
<name>A0AAV6VMA4_9ARAC</name>
<evidence type="ECO:0000256" key="5">
    <source>
        <dbReference type="SAM" id="MobiDB-lite"/>
    </source>
</evidence>
<dbReference type="AlphaFoldDB" id="A0AAV6VMA4"/>
<reference evidence="7 8" key="1">
    <citation type="journal article" date="2022" name="Nat. Ecol. Evol.">
        <title>A masculinizing supergene underlies an exaggerated male reproductive morph in a spider.</title>
        <authorList>
            <person name="Hendrickx F."/>
            <person name="De Corte Z."/>
            <person name="Sonet G."/>
            <person name="Van Belleghem S.M."/>
            <person name="Kostlbacher S."/>
            <person name="Vangestel C."/>
        </authorList>
    </citation>
    <scope>NUCLEOTIDE SEQUENCE [LARGE SCALE GENOMIC DNA]</scope>
    <source>
        <strain evidence="7">W744_W776</strain>
    </source>
</reference>
<dbReference type="GO" id="GO:0022857">
    <property type="term" value="F:transmembrane transporter activity"/>
    <property type="evidence" value="ECO:0007669"/>
    <property type="project" value="InterPro"/>
</dbReference>
<organism evidence="7 8">
    <name type="scientific">Oedothorax gibbosus</name>
    <dbReference type="NCBI Taxonomy" id="931172"/>
    <lineage>
        <taxon>Eukaryota</taxon>
        <taxon>Metazoa</taxon>
        <taxon>Ecdysozoa</taxon>
        <taxon>Arthropoda</taxon>
        <taxon>Chelicerata</taxon>
        <taxon>Arachnida</taxon>
        <taxon>Araneae</taxon>
        <taxon>Araneomorphae</taxon>
        <taxon>Entelegynae</taxon>
        <taxon>Araneoidea</taxon>
        <taxon>Linyphiidae</taxon>
        <taxon>Erigoninae</taxon>
        <taxon>Oedothorax</taxon>
    </lineage>
</organism>
<feature type="transmembrane region" description="Helical" evidence="6">
    <location>
        <begin position="125"/>
        <end position="144"/>
    </location>
</feature>
<dbReference type="InterPro" id="IPR011701">
    <property type="entry name" value="MFS"/>
</dbReference>
<dbReference type="EMBL" id="JAFNEN010000058">
    <property type="protein sequence ID" value="KAG8197168.1"/>
    <property type="molecule type" value="Genomic_DNA"/>
</dbReference>
<evidence type="ECO:0008006" key="9">
    <source>
        <dbReference type="Google" id="ProtNLM"/>
    </source>
</evidence>
<evidence type="ECO:0000256" key="1">
    <source>
        <dbReference type="ARBA" id="ARBA00004141"/>
    </source>
</evidence>
<accession>A0AAV6VMA4</accession>
<comment type="caution">
    <text evidence="7">The sequence shown here is derived from an EMBL/GenBank/DDBJ whole genome shotgun (WGS) entry which is preliminary data.</text>
</comment>
<evidence type="ECO:0000313" key="7">
    <source>
        <dbReference type="EMBL" id="KAG8197168.1"/>
    </source>
</evidence>
<evidence type="ECO:0000256" key="2">
    <source>
        <dbReference type="ARBA" id="ARBA00022692"/>
    </source>
</evidence>
<feature type="transmembrane region" description="Helical" evidence="6">
    <location>
        <begin position="212"/>
        <end position="237"/>
    </location>
</feature>
<comment type="subcellular location">
    <subcellularLocation>
        <location evidence="1">Membrane</location>
        <topology evidence="1">Multi-pass membrane protein</topology>
    </subcellularLocation>
</comment>
<keyword evidence="4 6" id="KW-0472">Membrane</keyword>
<dbReference type="GO" id="GO:0016020">
    <property type="term" value="C:membrane"/>
    <property type="evidence" value="ECO:0007669"/>
    <property type="project" value="UniProtKB-SubCell"/>
</dbReference>
<feature type="transmembrane region" description="Helical" evidence="6">
    <location>
        <begin position="63"/>
        <end position="84"/>
    </location>
</feature>
<gene>
    <name evidence="7" type="ORF">JTE90_011327</name>
</gene>
<evidence type="ECO:0000313" key="8">
    <source>
        <dbReference type="Proteomes" id="UP000827092"/>
    </source>
</evidence>
<feature type="transmembrane region" description="Helical" evidence="6">
    <location>
        <begin position="317"/>
        <end position="339"/>
    </location>
</feature>
<evidence type="ECO:0000256" key="4">
    <source>
        <dbReference type="ARBA" id="ARBA00023136"/>
    </source>
</evidence>